<evidence type="ECO:0000256" key="8">
    <source>
        <dbReference type="PROSITE-ProRule" id="PRU01091"/>
    </source>
</evidence>
<dbReference type="SMART" id="SM00448">
    <property type="entry name" value="REC"/>
    <property type="match status" value="1"/>
</dbReference>
<keyword evidence="6" id="KW-0804">Transcription</keyword>
<feature type="DNA-binding region" description="OmpR/PhoB-type" evidence="8">
    <location>
        <begin position="143"/>
        <end position="242"/>
    </location>
</feature>
<evidence type="ECO:0000313" key="11">
    <source>
        <dbReference type="EMBL" id="MFC5711792.1"/>
    </source>
</evidence>
<keyword evidence="4" id="KW-0805">Transcription regulation</keyword>
<feature type="modified residue" description="4-aspartylphosphate" evidence="7">
    <location>
        <position position="66"/>
    </location>
</feature>
<dbReference type="EMBL" id="JBHSOZ010000003">
    <property type="protein sequence ID" value="MFC5711792.1"/>
    <property type="molecule type" value="Genomic_DNA"/>
</dbReference>
<gene>
    <name evidence="11" type="ORF">ACFPU1_03270</name>
</gene>
<dbReference type="PANTHER" id="PTHR48111">
    <property type="entry name" value="REGULATOR OF RPOS"/>
    <property type="match status" value="1"/>
</dbReference>
<sequence>MSSSNKKEGLLEMKKDLVLVVEDEVEIGDLVKDYLLSEGFEVLIATDGEEGIRLFHKSKPTLIVLDIMLPGLDGIEVLRMIRKESTAPVLMMTAKKSETDKIIGLGIGADDYITKPFSPRELVARIKAQLRRYKYYGDPSEGRHTLSFNELEIDEKGFTVMLAGEDVNLSAKEFQLLKFMATYPGQVFSKSQLYDQIWGYNHYGDLNTVTVYIRKIREKIEPDPAEPIYIKTVWGVGYKFDGSA</sequence>
<dbReference type="RefSeq" id="WP_385938547.1">
    <property type="nucleotide sequence ID" value="NZ_JBHSOZ010000003.1"/>
</dbReference>
<dbReference type="PANTHER" id="PTHR48111:SF40">
    <property type="entry name" value="PHOSPHATE REGULON TRANSCRIPTIONAL REGULATORY PROTEIN PHOB"/>
    <property type="match status" value="1"/>
</dbReference>
<dbReference type="PROSITE" id="PS51755">
    <property type="entry name" value="OMPR_PHOB"/>
    <property type="match status" value="1"/>
</dbReference>
<evidence type="ECO:0000256" key="7">
    <source>
        <dbReference type="PROSITE-ProRule" id="PRU00169"/>
    </source>
</evidence>
<dbReference type="SUPFAM" id="SSF46894">
    <property type="entry name" value="C-terminal effector domain of the bipartite response regulators"/>
    <property type="match status" value="1"/>
</dbReference>
<evidence type="ECO:0000259" key="9">
    <source>
        <dbReference type="PROSITE" id="PS50110"/>
    </source>
</evidence>
<dbReference type="InterPro" id="IPR039420">
    <property type="entry name" value="WalR-like"/>
</dbReference>
<dbReference type="Proteomes" id="UP001596142">
    <property type="component" value="Unassembled WGS sequence"/>
</dbReference>
<dbReference type="SMART" id="SM00862">
    <property type="entry name" value="Trans_reg_C"/>
    <property type="match status" value="1"/>
</dbReference>
<evidence type="ECO:0000256" key="6">
    <source>
        <dbReference type="ARBA" id="ARBA00023163"/>
    </source>
</evidence>
<dbReference type="InterPro" id="IPR016032">
    <property type="entry name" value="Sig_transdc_resp-reg_C-effctor"/>
</dbReference>
<dbReference type="PROSITE" id="PS50110">
    <property type="entry name" value="RESPONSE_REGULATORY"/>
    <property type="match status" value="1"/>
</dbReference>
<evidence type="ECO:0000256" key="2">
    <source>
        <dbReference type="ARBA" id="ARBA00022553"/>
    </source>
</evidence>
<dbReference type="SUPFAM" id="SSF52172">
    <property type="entry name" value="CheY-like"/>
    <property type="match status" value="1"/>
</dbReference>
<reference evidence="12" key="1">
    <citation type="journal article" date="2019" name="Int. J. Syst. Evol. Microbiol.">
        <title>The Global Catalogue of Microorganisms (GCM) 10K type strain sequencing project: providing services to taxonomists for standard genome sequencing and annotation.</title>
        <authorList>
            <consortium name="The Broad Institute Genomics Platform"/>
            <consortium name="The Broad Institute Genome Sequencing Center for Infectious Disease"/>
            <person name="Wu L."/>
            <person name="Ma J."/>
        </authorList>
    </citation>
    <scope>NUCLEOTIDE SEQUENCE [LARGE SCALE GENOMIC DNA]</scope>
    <source>
        <strain evidence="12">CECT 7184</strain>
    </source>
</reference>
<keyword evidence="12" id="KW-1185">Reference proteome</keyword>
<keyword evidence="5 8" id="KW-0238">DNA-binding</keyword>
<comment type="caution">
    <text evidence="11">The sequence shown here is derived from an EMBL/GenBank/DDBJ whole genome shotgun (WGS) entry which is preliminary data.</text>
</comment>
<feature type="domain" description="Response regulatory" evidence="9">
    <location>
        <begin position="17"/>
        <end position="130"/>
    </location>
</feature>
<dbReference type="InterPro" id="IPR036388">
    <property type="entry name" value="WH-like_DNA-bd_sf"/>
</dbReference>
<dbReference type="InterPro" id="IPR001789">
    <property type="entry name" value="Sig_transdc_resp-reg_receiver"/>
</dbReference>
<keyword evidence="3" id="KW-0902">Two-component regulatory system</keyword>
<evidence type="ECO:0000256" key="5">
    <source>
        <dbReference type="ARBA" id="ARBA00023125"/>
    </source>
</evidence>
<proteinExistence type="predicted"/>
<feature type="domain" description="OmpR/PhoB-type" evidence="10">
    <location>
        <begin position="143"/>
        <end position="242"/>
    </location>
</feature>
<dbReference type="Gene3D" id="6.10.250.690">
    <property type="match status" value="1"/>
</dbReference>
<dbReference type="Pfam" id="PF00486">
    <property type="entry name" value="Trans_reg_C"/>
    <property type="match status" value="1"/>
</dbReference>
<organism evidence="11 12">
    <name type="scientific">Thalassorhabdus alkalitolerans</name>
    <dbReference type="NCBI Taxonomy" id="2282697"/>
    <lineage>
        <taxon>Bacteria</taxon>
        <taxon>Bacillati</taxon>
        <taxon>Bacillota</taxon>
        <taxon>Bacilli</taxon>
        <taxon>Bacillales</taxon>
        <taxon>Bacillaceae</taxon>
        <taxon>Thalassorhabdus</taxon>
    </lineage>
</organism>
<evidence type="ECO:0000256" key="3">
    <source>
        <dbReference type="ARBA" id="ARBA00023012"/>
    </source>
</evidence>
<dbReference type="InterPro" id="IPR001867">
    <property type="entry name" value="OmpR/PhoB-type_DNA-bd"/>
</dbReference>
<dbReference type="CDD" id="cd00383">
    <property type="entry name" value="trans_reg_C"/>
    <property type="match status" value="1"/>
</dbReference>
<keyword evidence="2 7" id="KW-0597">Phosphoprotein</keyword>
<evidence type="ECO:0000256" key="4">
    <source>
        <dbReference type="ARBA" id="ARBA00023015"/>
    </source>
</evidence>
<dbReference type="InterPro" id="IPR011006">
    <property type="entry name" value="CheY-like_superfamily"/>
</dbReference>
<accession>A0ABW0YJY8</accession>
<dbReference type="Gene3D" id="3.40.50.2300">
    <property type="match status" value="1"/>
</dbReference>
<evidence type="ECO:0000259" key="10">
    <source>
        <dbReference type="PROSITE" id="PS51755"/>
    </source>
</evidence>
<protein>
    <submittedName>
        <fullName evidence="11">Response regulator transcription factor</fullName>
    </submittedName>
</protein>
<evidence type="ECO:0000313" key="12">
    <source>
        <dbReference type="Proteomes" id="UP001596142"/>
    </source>
</evidence>
<name>A0ABW0YJY8_9BACI</name>
<dbReference type="Pfam" id="PF00072">
    <property type="entry name" value="Response_reg"/>
    <property type="match status" value="1"/>
</dbReference>
<dbReference type="Gene3D" id="1.10.10.10">
    <property type="entry name" value="Winged helix-like DNA-binding domain superfamily/Winged helix DNA-binding domain"/>
    <property type="match status" value="1"/>
</dbReference>
<comment type="subcellular location">
    <subcellularLocation>
        <location evidence="1">Cytoplasm</location>
    </subcellularLocation>
</comment>
<evidence type="ECO:0000256" key="1">
    <source>
        <dbReference type="ARBA" id="ARBA00004496"/>
    </source>
</evidence>